<evidence type="ECO:0000256" key="1">
    <source>
        <dbReference type="ARBA" id="ARBA00005614"/>
    </source>
</evidence>
<evidence type="ECO:0000256" key="4">
    <source>
        <dbReference type="ARBA" id="ARBA00047645"/>
    </source>
</evidence>
<protein>
    <recommendedName>
        <fullName evidence="3 5">Acylphosphatase</fullName>
        <ecNumber evidence="2 5">3.6.1.7</ecNumber>
    </recommendedName>
</protein>
<dbReference type="InterPro" id="IPR017968">
    <property type="entry name" value="Acylphosphatase_CS"/>
</dbReference>
<dbReference type="RefSeq" id="WP_146387517.1">
    <property type="nucleotide sequence ID" value="NZ_VOHK01000004.1"/>
</dbReference>
<keyword evidence="5 6" id="KW-0378">Hydrolase</keyword>
<evidence type="ECO:0000313" key="10">
    <source>
        <dbReference type="Proteomes" id="UP000319980"/>
    </source>
</evidence>
<dbReference type="GO" id="GO:0003998">
    <property type="term" value="F:acylphosphatase activity"/>
    <property type="evidence" value="ECO:0007669"/>
    <property type="project" value="UniProtKB-EC"/>
</dbReference>
<dbReference type="PANTHER" id="PTHR47268">
    <property type="entry name" value="ACYLPHOSPHATASE"/>
    <property type="match status" value="1"/>
</dbReference>
<dbReference type="OrthoDB" id="5295388at2"/>
<feature type="active site" evidence="5">
    <location>
        <position position="36"/>
    </location>
</feature>
<dbReference type="PANTHER" id="PTHR47268:SF4">
    <property type="entry name" value="ACYLPHOSPHATASE"/>
    <property type="match status" value="1"/>
</dbReference>
<evidence type="ECO:0000256" key="6">
    <source>
        <dbReference type="RuleBase" id="RU000553"/>
    </source>
</evidence>
<feature type="active site" evidence="5">
    <location>
        <position position="18"/>
    </location>
</feature>
<proteinExistence type="inferred from homology"/>
<reference evidence="9 10" key="1">
    <citation type="journal article" date="2008" name="Int. J. Syst. Evol. Microbiol.">
        <title>Luteimonas marina sp. nov., isolated from seawater.</title>
        <authorList>
            <person name="Baik K.S."/>
            <person name="Park S.C."/>
            <person name="Kim M.S."/>
            <person name="Kim E.M."/>
            <person name="Park C."/>
            <person name="Chun J."/>
            <person name="Seong C.N."/>
        </authorList>
    </citation>
    <scope>NUCLEOTIDE SEQUENCE [LARGE SCALE GENOMIC DNA]</scope>
    <source>
        <strain evidence="9 10">FR1330</strain>
    </source>
</reference>
<dbReference type="InterPro" id="IPR020456">
    <property type="entry name" value="Acylphosphatase"/>
</dbReference>
<evidence type="ECO:0000256" key="7">
    <source>
        <dbReference type="RuleBase" id="RU004168"/>
    </source>
</evidence>
<keyword evidence="10" id="KW-1185">Reference proteome</keyword>
<dbReference type="Pfam" id="PF00708">
    <property type="entry name" value="Acylphosphatase"/>
    <property type="match status" value="1"/>
</dbReference>
<evidence type="ECO:0000313" key="9">
    <source>
        <dbReference type="EMBL" id="TWT20052.1"/>
    </source>
</evidence>
<feature type="domain" description="Acylphosphatase-like" evidence="8">
    <location>
        <begin position="3"/>
        <end position="89"/>
    </location>
</feature>
<comment type="catalytic activity">
    <reaction evidence="4 5 6">
        <text>an acyl phosphate + H2O = a carboxylate + phosphate + H(+)</text>
        <dbReference type="Rhea" id="RHEA:14965"/>
        <dbReference type="ChEBI" id="CHEBI:15377"/>
        <dbReference type="ChEBI" id="CHEBI:15378"/>
        <dbReference type="ChEBI" id="CHEBI:29067"/>
        <dbReference type="ChEBI" id="CHEBI:43474"/>
        <dbReference type="ChEBI" id="CHEBI:59918"/>
        <dbReference type="EC" id="3.6.1.7"/>
    </reaction>
</comment>
<comment type="caution">
    <text evidence="9">The sequence shown here is derived from an EMBL/GenBank/DDBJ whole genome shotgun (WGS) entry which is preliminary data.</text>
</comment>
<evidence type="ECO:0000256" key="2">
    <source>
        <dbReference type="ARBA" id="ARBA00012150"/>
    </source>
</evidence>
<evidence type="ECO:0000256" key="5">
    <source>
        <dbReference type="PROSITE-ProRule" id="PRU00520"/>
    </source>
</evidence>
<dbReference type="InterPro" id="IPR001792">
    <property type="entry name" value="Acylphosphatase-like_dom"/>
</dbReference>
<dbReference type="Gene3D" id="3.30.70.100">
    <property type="match status" value="1"/>
</dbReference>
<evidence type="ECO:0000259" key="8">
    <source>
        <dbReference type="PROSITE" id="PS51160"/>
    </source>
</evidence>
<dbReference type="EC" id="3.6.1.7" evidence="2 5"/>
<gene>
    <name evidence="9" type="ORF">FQY83_09860</name>
</gene>
<accession>A0A5C5U368</accession>
<comment type="similarity">
    <text evidence="1 7">Belongs to the acylphosphatase family.</text>
</comment>
<sequence>MAAGRFLVSGRVQGVCFRAGTRDQALRLHLRGYARNLADGSVEVLAVGDAHAIEALAQWLGDGPPLAQVAAVSRLPVADDEAGEGFGIL</sequence>
<evidence type="ECO:0000256" key="3">
    <source>
        <dbReference type="ARBA" id="ARBA00015991"/>
    </source>
</evidence>
<dbReference type="AlphaFoldDB" id="A0A5C5U368"/>
<dbReference type="EMBL" id="VOHK01000004">
    <property type="protein sequence ID" value="TWT20052.1"/>
    <property type="molecule type" value="Genomic_DNA"/>
</dbReference>
<dbReference type="Proteomes" id="UP000319980">
    <property type="component" value="Unassembled WGS sequence"/>
</dbReference>
<name>A0A5C5U368_9GAMM</name>
<dbReference type="PROSITE" id="PS00150">
    <property type="entry name" value="ACYLPHOSPHATASE_1"/>
    <property type="match status" value="1"/>
</dbReference>
<organism evidence="9 10">
    <name type="scientific">Luteimonas marina</name>
    <dbReference type="NCBI Taxonomy" id="488485"/>
    <lineage>
        <taxon>Bacteria</taxon>
        <taxon>Pseudomonadati</taxon>
        <taxon>Pseudomonadota</taxon>
        <taxon>Gammaproteobacteria</taxon>
        <taxon>Lysobacterales</taxon>
        <taxon>Lysobacteraceae</taxon>
        <taxon>Luteimonas</taxon>
    </lineage>
</organism>
<dbReference type="SUPFAM" id="SSF54975">
    <property type="entry name" value="Acylphosphatase/BLUF domain-like"/>
    <property type="match status" value="1"/>
</dbReference>
<dbReference type="PROSITE" id="PS51160">
    <property type="entry name" value="ACYLPHOSPHATASE_3"/>
    <property type="match status" value="1"/>
</dbReference>
<dbReference type="InterPro" id="IPR036046">
    <property type="entry name" value="Acylphosphatase-like_dom_sf"/>
</dbReference>
<dbReference type="PROSITE" id="PS00151">
    <property type="entry name" value="ACYLPHOSPHATASE_2"/>
    <property type="match status" value="1"/>
</dbReference>